<feature type="region of interest" description="Disordered" evidence="1">
    <location>
        <begin position="706"/>
        <end position="789"/>
    </location>
</feature>
<feature type="transmembrane region" description="Helical" evidence="2">
    <location>
        <begin position="556"/>
        <end position="578"/>
    </location>
</feature>
<feature type="region of interest" description="Disordered" evidence="1">
    <location>
        <begin position="585"/>
        <end position="672"/>
    </location>
</feature>
<feature type="compositionally biased region" description="Low complexity" evidence="1">
    <location>
        <begin position="52"/>
        <end position="76"/>
    </location>
</feature>
<feature type="compositionally biased region" description="Pro residues" evidence="1">
    <location>
        <begin position="140"/>
        <end position="152"/>
    </location>
</feature>
<feature type="transmembrane region" description="Helical" evidence="2">
    <location>
        <begin position="259"/>
        <end position="280"/>
    </location>
</feature>
<keyword evidence="2" id="KW-0472">Membrane</keyword>
<gene>
    <name evidence="4" type="ORF">GCM10012286_59520</name>
</gene>
<feature type="compositionally biased region" description="Gly residues" evidence="1">
    <location>
        <begin position="752"/>
        <end position="766"/>
    </location>
</feature>
<protein>
    <recommendedName>
        <fullName evidence="3">Zinc-ribbon domain-containing protein</fullName>
    </recommendedName>
</protein>
<feature type="transmembrane region" description="Helical" evidence="2">
    <location>
        <begin position="379"/>
        <end position="402"/>
    </location>
</feature>
<feature type="compositionally biased region" description="Pro residues" evidence="1">
    <location>
        <begin position="105"/>
        <end position="132"/>
    </location>
</feature>
<organism evidence="4 5">
    <name type="scientific">Streptomyces lasiicapitis</name>
    <dbReference type="NCBI Taxonomy" id="1923961"/>
    <lineage>
        <taxon>Bacteria</taxon>
        <taxon>Bacillati</taxon>
        <taxon>Actinomycetota</taxon>
        <taxon>Actinomycetes</taxon>
        <taxon>Kitasatosporales</taxon>
        <taxon>Streptomycetaceae</taxon>
        <taxon>Streptomyces</taxon>
    </lineage>
</organism>
<keyword evidence="5" id="KW-1185">Reference proteome</keyword>
<feature type="compositionally biased region" description="Pro residues" evidence="1">
    <location>
        <begin position="585"/>
        <end position="596"/>
    </location>
</feature>
<feature type="region of interest" description="Disordered" evidence="1">
    <location>
        <begin position="27"/>
        <end position="152"/>
    </location>
</feature>
<feature type="compositionally biased region" description="Low complexity" evidence="1">
    <location>
        <begin position="29"/>
        <end position="41"/>
    </location>
</feature>
<dbReference type="EMBL" id="BMNG01000014">
    <property type="protein sequence ID" value="GGO53053.1"/>
    <property type="molecule type" value="Genomic_DNA"/>
</dbReference>
<evidence type="ECO:0000259" key="3">
    <source>
        <dbReference type="Pfam" id="PF13240"/>
    </source>
</evidence>
<feature type="transmembrane region" description="Helical" evidence="2">
    <location>
        <begin position="177"/>
        <end position="197"/>
    </location>
</feature>
<feature type="transmembrane region" description="Helical" evidence="2">
    <location>
        <begin position="473"/>
        <end position="496"/>
    </location>
</feature>
<feature type="compositionally biased region" description="Basic and acidic residues" evidence="1">
    <location>
        <begin position="706"/>
        <end position="725"/>
    </location>
</feature>
<dbReference type="InterPro" id="IPR026870">
    <property type="entry name" value="Zinc_ribbon_dom"/>
</dbReference>
<keyword evidence="2" id="KW-0812">Transmembrane</keyword>
<name>A0ABQ2MI75_9ACTN</name>
<feature type="compositionally biased region" description="Pro residues" evidence="1">
    <location>
        <begin position="624"/>
        <end position="644"/>
    </location>
</feature>
<proteinExistence type="predicted"/>
<feature type="transmembrane region" description="Helical" evidence="2">
    <location>
        <begin position="677"/>
        <end position="701"/>
    </location>
</feature>
<keyword evidence="2" id="KW-1133">Transmembrane helix</keyword>
<feature type="transmembrane region" description="Helical" evidence="2">
    <location>
        <begin position="338"/>
        <end position="358"/>
    </location>
</feature>
<feature type="transmembrane region" description="Helical" evidence="2">
    <location>
        <begin position="307"/>
        <end position="326"/>
    </location>
</feature>
<evidence type="ECO:0000256" key="1">
    <source>
        <dbReference type="SAM" id="MobiDB-lite"/>
    </source>
</evidence>
<reference evidence="5" key="1">
    <citation type="journal article" date="2019" name="Int. J. Syst. Evol. Microbiol.">
        <title>The Global Catalogue of Microorganisms (GCM) 10K type strain sequencing project: providing services to taxonomists for standard genome sequencing and annotation.</title>
        <authorList>
            <consortium name="The Broad Institute Genomics Platform"/>
            <consortium name="The Broad Institute Genome Sequencing Center for Infectious Disease"/>
            <person name="Wu L."/>
            <person name="Ma J."/>
        </authorList>
    </citation>
    <scope>NUCLEOTIDE SEQUENCE [LARGE SCALE GENOMIC DNA]</scope>
    <source>
        <strain evidence="5">CGMCC 4.7349</strain>
    </source>
</reference>
<accession>A0ABQ2MI75</accession>
<feature type="transmembrane region" description="Helical" evidence="2">
    <location>
        <begin position="508"/>
        <end position="529"/>
    </location>
</feature>
<evidence type="ECO:0000313" key="4">
    <source>
        <dbReference type="EMBL" id="GGO53053.1"/>
    </source>
</evidence>
<sequence>MASNCPDCGAPAPDEARFCMRCGRERDPVPAAVPEDAVPPESGGASKSLEMSKPSPSSDASKSPAAPAAPAASAAAEDPKEPEAAPEEPADKALTPSTHPATLVVPPPPASPATPPPPAAAPVAAPAPPASAPAPALAPAAPPLASPPPPGFTPAPSPVGAYLGRALRGDWAGSAQAALWPLALLLITAVGFAIPSYGQDGGGGEDIVGFGDRLRIALATALQAVGGDVTLTGREERSFGDSSPLDSSSSSDAAIDGTVSIHLVPLTVTALFVVALIIGVRILRNRQRARAAAYGTSHVGTTAGLEAALRVGVLTAVGVLVLALFAQPEIEGVEFSSAPFLAMLGALGLALLVSVAVLHGDDLAYWLAARPGAQAFVRAASVALRALAIVLVLASAVGYFALTQIDDLSDASDTEDSGISPYVVALLLLPNLGLAALGVGWGAPLEAEATGRRTTYGDNQESHSFGLSELGDLFNSGAVVGALALGLVCALTIGVLAARRCAGRGEQILAAGLFFGLFLLLAAIGGFGFETSAREVGYGGDSAKATLEGGVSMPDVLLFGLLWVAGAVVVGPLLAMMAGGGVGGPPMPPGPPPPGAGPGAGPGLGDAHNAPTQYGMPLQGGPAPGAPAPAPGTPPHGTPPPQGPTPTAYDVPHTFQLGHPQAPQAPRPAFRRPRGRAGVWVATLTGAFVIGGGAAAGILVWQDNGDDKSDAKGKDDKPAVSRTEEPSQPPSDTPTDGAAQPTPTDPSTDAGVTGGGTDAGTTGGTDGSATDSADDAPVPAGSQRVTDTMGFSFAVPDGWSRERGDNPTQITYAGLTGPENFQIGVIDNADYTSYGNLKNMEVHAKKDPDKSDYRRVRLEDTTFQGRPAAVWEYTYKDRGDRTIHAIDHSYIADNGTEYALQLSWREDFWPAGHGAKTHQTALDTWHLTG</sequence>
<feature type="domain" description="Zinc-ribbon" evidence="3">
    <location>
        <begin position="5"/>
        <end position="24"/>
    </location>
</feature>
<dbReference type="Pfam" id="PF13240">
    <property type="entry name" value="Zn_Ribbon_1"/>
    <property type="match status" value="1"/>
</dbReference>
<dbReference type="Proteomes" id="UP000656881">
    <property type="component" value="Unassembled WGS sequence"/>
</dbReference>
<comment type="caution">
    <text evidence="4">The sequence shown here is derived from an EMBL/GenBank/DDBJ whole genome shotgun (WGS) entry which is preliminary data.</text>
</comment>
<evidence type="ECO:0000256" key="2">
    <source>
        <dbReference type="SAM" id="Phobius"/>
    </source>
</evidence>
<evidence type="ECO:0000313" key="5">
    <source>
        <dbReference type="Proteomes" id="UP000656881"/>
    </source>
</evidence>